<dbReference type="Pfam" id="PF08223">
    <property type="entry name" value="PaaX_C"/>
    <property type="match status" value="1"/>
</dbReference>
<keyword evidence="5" id="KW-1185">Reference proteome</keyword>
<feature type="domain" description="Transcriptional repressor PaaX-like central Cas2-like" evidence="3">
    <location>
        <begin position="87"/>
        <end position="133"/>
    </location>
</feature>
<protein>
    <recommendedName>
        <fullName evidence="6">PaaX family transcriptional regulator</fullName>
    </recommendedName>
</protein>
<evidence type="ECO:0008006" key="6">
    <source>
        <dbReference type="Google" id="ProtNLM"/>
    </source>
</evidence>
<evidence type="ECO:0000259" key="3">
    <source>
        <dbReference type="Pfam" id="PF20803"/>
    </source>
</evidence>
<dbReference type="Gene3D" id="1.10.10.10">
    <property type="entry name" value="Winged helix-like DNA-binding domain superfamily/Winged helix DNA-binding domain"/>
    <property type="match status" value="1"/>
</dbReference>
<name>A0ABN2N6W5_9PSEU</name>
<dbReference type="InterPro" id="IPR036388">
    <property type="entry name" value="WH-like_DNA-bd_sf"/>
</dbReference>
<evidence type="ECO:0000313" key="4">
    <source>
        <dbReference type="EMBL" id="GAA1855633.1"/>
    </source>
</evidence>
<dbReference type="InterPro" id="IPR048846">
    <property type="entry name" value="PaaX-like_central"/>
</dbReference>
<dbReference type="EMBL" id="BAAAQK010000012">
    <property type="protein sequence ID" value="GAA1855633.1"/>
    <property type="molecule type" value="Genomic_DNA"/>
</dbReference>
<dbReference type="Proteomes" id="UP001500449">
    <property type="component" value="Unassembled WGS sequence"/>
</dbReference>
<organism evidence="4 5">
    <name type="scientific">Pseudonocardia ailaonensis</name>
    <dbReference type="NCBI Taxonomy" id="367279"/>
    <lineage>
        <taxon>Bacteria</taxon>
        <taxon>Bacillati</taxon>
        <taxon>Actinomycetota</taxon>
        <taxon>Actinomycetes</taxon>
        <taxon>Pseudonocardiales</taxon>
        <taxon>Pseudonocardiaceae</taxon>
        <taxon>Pseudonocardia</taxon>
    </lineage>
</organism>
<dbReference type="InterPro" id="IPR013225">
    <property type="entry name" value="PaaX_C"/>
</dbReference>
<dbReference type="PANTHER" id="PTHR30319:SF1">
    <property type="entry name" value="TRANSCRIPTIONAL REPRESSOR PAAX"/>
    <property type="match status" value="1"/>
</dbReference>
<dbReference type="PANTHER" id="PTHR30319">
    <property type="entry name" value="PHENYLACETIC ACID REGULATOR-RELATED TRANSCRIPTIONAL REPRESSOR"/>
    <property type="match status" value="1"/>
</dbReference>
<dbReference type="InterPro" id="IPR012906">
    <property type="entry name" value="PaaX-like_N"/>
</dbReference>
<reference evidence="4 5" key="1">
    <citation type="journal article" date="2019" name="Int. J. Syst. Evol. Microbiol.">
        <title>The Global Catalogue of Microorganisms (GCM) 10K type strain sequencing project: providing services to taxonomists for standard genome sequencing and annotation.</title>
        <authorList>
            <consortium name="The Broad Institute Genomics Platform"/>
            <consortium name="The Broad Institute Genome Sequencing Center for Infectious Disease"/>
            <person name="Wu L."/>
            <person name="Ma J."/>
        </authorList>
    </citation>
    <scope>NUCLEOTIDE SEQUENCE [LARGE SCALE GENOMIC DNA]</scope>
    <source>
        <strain evidence="4 5">JCM 16009</strain>
    </source>
</reference>
<dbReference type="Gene3D" id="3.30.70.2650">
    <property type="match status" value="1"/>
</dbReference>
<accession>A0ABN2N6W5</accession>
<sequence>MKREQGVLDLVPFLFGVAGREWLPGPVLVQLLAEAGLPAPTARTTLARMRERGGLASERAGRHVRFRLAGATAAAFSRLGAPRPPAADWDGSFHGLLYTVPESARPFRDALRRAATLTGYGHLRAGLMIAAHDGWPVIAPQVGPIPPGARVAPLTLQLAPEDARSAAAEAWDLPGAAAAMREQEEKLRRAPSVTPRADAQGLREYHELVRPVFRTFLWIPTLPTPLLPHDWPRANLESALHAALRHHQPAAKEYLDSLLTPYDPPLPDGE</sequence>
<dbReference type="Pfam" id="PF07848">
    <property type="entry name" value="PaaX"/>
    <property type="match status" value="1"/>
</dbReference>
<evidence type="ECO:0000313" key="5">
    <source>
        <dbReference type="Proteomes" id="UP001500449"/>
    </source>
</evidence>
<evidence type="ECO:0000259" key="2">
    <source>
        <dbReference type="Pfam" id="PF08223"/>
    </source>
</evidence>
<gene>
    <name evidence="4" type="ORF">GCM10009836_39700</name>
</gene>
<comment type="caution">
    <text evidence="4">The sequence shown here is derived from an EMBL/GenBank/DDBJ whole genome shotgun (WGS) entry which is preliminary data.</text>
</comment>
<proteinExistence type="predicted"/>
<evidence type="ECO:0000259" key="1">
    <source>
        <dbReference type="Pfam" id="PF07848"/>
    </source>
</evidence>
<feature type="domain" description="Transcriptional repressor PaaX-like N-terminal" evidence="1">
    <location>
        <begin position="28"/>
        <end position="70"/>
    </location>
</feature>
<dbReference type="RefSeq" id="WP_344418934.1">
    <property type="nucleotide sequence ID" value="NZ_BAAAQK010000012.1"/>
</dbReference>
<dbReference type="Pfam" id="PF20803">
    <property type="entry name" value="PaaX_M"/>
    <property type="match status" value="1"/>
</dbReference>
<feature type="domain" description="Transcriptional repressor PaaX-like C-terminal" evidence="2">
    <location>
        <begin position="181"/>
        <end position="256"/>
    </location>
</feature>